<proteinExistence type="predicted"/>
<evidence type="ECO:0000313" key="3">
    <source>
        <dbReference type="EMBL" id="CAD2192125.1"/>
    </source>
</evidence>
<sequence>MEGIIINRSDRSSNNINDSSTPSLNCLNKPNNSLNNPSVFPMAFPVRATTILFTLLSVMFIMSFQHQAQAASLSIPVAQMIGESGLFERDDRDYRPLQFGKRDYRPLQFGKRDYRPLQFGKRDYRPLQFGKRSHYWPTDSLDSGVEKRGGEEQPASRYPRHFAFPIF</sequence>
<evidence type="ECO:0000256" key="1">
    <source>
        <dbReference type="SAM" id="MobiDB-lite"/>
    </source>
</evidence>
<accession>A0A6V7WYV3</accession>
<dbReference type="Proteomes" id="UP000580250">
    <property type="component" value="Unassembled WGS sequence"/>
</dbReference>
<keyword evidence="2" id="KW-1133">Transmembrane helix</keyword>
<feature type="region of interest" description="Disordered" evidence="1">
    <location>
        <begin position="1"/>
        <end position="28"/>
    </location>
</feature>
<comment type="caution">
    <text evidence="3">The sequence shown here is derived from an EMBL/GenBank/DDBJ whole genome shotgun (WGS) entry which is preliminary data.</text>
</comment>
<dbReference type="AlphaFoldDB" id="A0A6V7WYV3"/>
<protein>
    <submittedName>
        <fullName evidence="3">Uncharacterized protein</fullName>
    </submittedName>
</protein>
<keyword evidence="2" id="KW-0812">Transmembrane</keyword>
<gene>
    <name evidence="3" type="ORF">MENT_LOCUS44997</name>
</gene>
<organism evidence="3 4">
    <name type="scientific">Meloidogyne enterolobii</name>
    <name type="common">Root-knot nematode worm</name>
    <name type="synonym">Meloidogyne mayaguensis</name>
    <dbReference type="NCBI Taxonomy" id="390850"/>
    <lineage>
        <taxon>Eukaryota</taxon>
        <taxon>Metazoa</taxon>
        <taxon>Ecdysozoa</taxon>
        <taxon>Nematoda</taxon>
        <taxon>Chromadorea</taxon>
        <taxon>Rhabditida</taxon>
        <taxon>Tylenchina</taxon>
        <taxon>Tylenchomorpha</taxon>
        <taxon>Tylenchoidea</taxon>
        <taxon>Meloidogynidae</taxon>
        <taxon>Meloidogyninae</taxon>
        <taxon>Meloidogyne</taxon>
    </lineage>
</organism>
<dbReference type="OrthoDB" id="5771254at2759"/>
<evidence type="ECO:0000313" key="4">
    <source>
        <dbReference type="Proteomes" id="UP000580250"/>
    </source>
</evidence>
<dbReference type="EMBL" id="CAJEWN010000923">
    <property type="protein sequence ID" value="CAD2192125.1"/>
    <property type="molecule type" value="Genomic_DNA"/>
</dbReference>
<evidence type="ECO:0000256" key="2">
    <source>
        <dbReference type="SAM" id="Phobius"/>
    </source>
</evidence>
<feature type="transmembrane region" description="Helical" evidence="2">
    <location>
        <begin position="44"/>
        <end position="64"/>
    </location>
</feature>
<name>A0A6V7WYV3_MELEN</name>
<keyword evidence="2" id="KW-0472">Membrane</keyword>
<reference evidence="3 4" key="1">
    <citation type="submission" date="2020-08" db="EMBL/GenBank/DDBJ databases">
        <authorList>
            <person name="Koutsovoulos G."/>
            <person name="Danchin GJ E."/>
        </authorList>
    </citation>
    <scope>NUCLEOTIDE SEQUENCE [LARGE SCALE GENOMIC DNA]</scope>
</reference>